<evidence type="ECO:0000313" key="1">
    <source>
        <dbReference type="EMBL" id="AWC68640.1"/>
    </source>
</evidence>
<accession>A0A2S1B7K8</accession>
<dbReference type="Proteomes" id="UP000217311">
    <property type="component" value="Chromosome"/>
</dbReference>
<dbReference type="EMBL" id="CP023315">
    <property type="protein sequence ID" value="AWC68640.1"/>
    <property type="molecule type" value="Genomic_DNA"/>
</dbReference>
<evidence type="ECO:0000313" key="2">
    <source>
        <dbReference type="Proteomes" id="UP000217311"/>
    </source>
</evidence>
<reference evidence="2" key="1">
    <citation type="submission" date="2017-09" db="EMBL/GenBank/DDBJ databases">
        <title>Genome evolution observed in wild isolates of Caulobacter crescentus.</title>
        <authorList>
            <person name="Ely B."/>
            <person name="Wilson K."/>
            <person name="Scott D."/>
        </authorList>
    </citation>
    <scope>NUCLEOTIDE SEQUENCE [LARGE SCALE GENOMIC DNA]</scope>
    <source>
        <strain evidence="2">CB13b1a</strain>
    </source>
</reference>
<sequence length="31" mass="3739">MECRGKIRAEFGKNTYRKLGSKTKQLRKTYF</sequence>
<gene>
    <name evidence="1" type="ORF">CA606_20085</name>
</gene>
<dbReference type="AlphaFoldDB" id="A0A2S1B7K8"/>
<organism evidence="1 2">
    <name type="scientific">Caulobacter vibrioides</name>
    <name type="common">Caulobacter crescentus</name>
    <dbReference type="NCBI Taxonomy" id="155892"/>
    <lineage>
        <taxon>Bacteria</taxon>
        <taxon>Pseudomonadati</taxon>
        <taxon>Pseudomonadota</taxon>
        <taxon>Alphaproteobacteria</taxon>
        <taxon>Caulobacterales</taxon>
        <taxon>Caulobacteraceae</taxon>
        <taxon>Caulobacter</taxon>
    </lineage>
</organism>
<name>A0A2S1B7K8_CAUVI</name>
<proteinExistence type="predicted"/>
<protein>
    <submittedName>
        <fullName evidence="1">Uncharacterized protein</fullName>
    </submittedName>
</protein>